<reference evidence="2" key="1">
    <citation type="journal article" date="2020" name="Fungal Divers.">
        <title>Resolving the Mortierellaceae phylogeny through synthesis of multi-gene phylogenetics and phylogenomics.</title>
        <authorList>
            <person name="Vandepol N."/>
            <person name="Liber J."/>
            <person name="Desiro A."/>
            <person name="Na H."/>
            <person name="Kennedy M."/>
            <person name="Barry K."/>
            <person name="Grigoriev I.V."/>
            <person name="Miller A.N."/>
            <person name="O'Donnell K."/>
            <person name="Stajich J.E."/>
            <person name="Bonito G."/>
        </authorList>
    </citation>
    <scope>NUCLEOTIDE SEQUENCE</scope>
    <source>
        <strain evidence="2">KOD948</strain>
    </source>
</reference>
<keyword evidence="3" id="KW-1185">Reference proteome</keyword>
<feature type="compositionally biased region" description="Basic and acidic residues" evidence="1">
    <location>
        <begin position="1"/>
        <end position="15"/>
    </location>
</feature>
<feature type="region of interest" description="Disordered" evidence="1">
    <location>
        <begin position="185"/>
        <end position="216"/>
    </location>
</feature>
<dbReference type="AlphaFoldDB" id="A0A9P6Q9I6"/>
<comment type="caution">
    <text evidence="2">The sequence shown here is derived from an EMBL/GenBank/DDBJ whole genome shotgun (WGS) entry which is preliminary data.</text>
</comment>
<proteinExistence type="predicted"/>
<organism evidence="2 3">
    <name type="scientific">Mortierella polycephala</name>
    <dbReference type="NCBI Taxonomy" id="41804"/>
    <lineage>
        <taxon>Eukaryota</taxon>
        <taxon>Fungi</taxon>
        <taxon>Fungi incertae sedis</taxon>
        <taxon>Mucoromycota</taxon>
        <taxon>Mortierellomycotina</taxon>
        <taxon>Mortierellomycetes</taxon>
        <taxon>Mortierellales</taxon>
        <taxon>Mortierellaceae</taxon>
        <taxon>Mortierella</taxon>
    </lineage>
</organism>
<evidence type="ECO:0000256" key="1">
    <source>
        <dbReference type="SAM" id="MobiDB-lite"/>
    </source>
</evidence>
<dbReference type="EMBL" id="JAAAJA010000114">
    <property type="protein sequence ID" value="KAG0261810.1"/>
    <property type="molecule type" value="Genomic_DNA"/>
</dbReference>
<feature type="region of interest" description="Disordered" evidence="1">
    <location>
        <begin position="1"/>
        <end position="47"/>
    </location>
</feature>
<protein>
    <submittedName>
        <fullName evidence="2">Uncharacterized protein</fullName>
    </submittedName>
</protein>
<feature type="compositionally biased region" description="Acidic residues" evidence="1">
    <location>
        <begin position="187"/>
        <end position="216"/>
    </location>
</feature>
<evidence type="ECO:0000313" key="3">
    <source>
        <dbReference type="Proteomes" id="UP000726737"/>
    </source>
</evidence>
<gene>
    <name evidence="2" type="ORF">BG011_000641</name>
</gene>
<sequence length="216" mass="23872">MEHHVRATVADERSGSPESDASTISCPPPPKHGTQIPTEPEQEQGASEELAAIQEELQTVLEYIDQGMILKSFDTLSRLTDIAATNCVKLGLASDGGAMDQKAGFWTGLNNCWRFAFLHYGSACSEDQRVREHHLYHLYDKVKTWADALEKYGLVNYELGLGEQDILEAIEVCLINANVFVAPVTADDSDDDDDDDDDDDGDDDDDDDDDDNNNDD</sequence>
<feature type="compositionally biased region" description="Polar residues" evidence="1">
    <location>
        <begin position="16"/>
        <end position="25"/>
    </location>
</feature>
<name>A0A9P6Q9I6_9FUNG</name>
<dbReference type="OrthoDB" id="5552418at2759"/>
<accession>A0A9P6Q9I6</accession>
<evidence type="ECO:0000313" key="2">
    <source>
        <dbReference type="EMBL" id="KAG0261810.1"/>
    </source>
</evidence>
<dbReference type="Proteomes" id="UP000726737">
    <property type="component" value="Unassembled WGS sequence"/>
</dbReference>